<dbReference type="InterPro" id="IPR000210">
    <property type="entry name" value="BTB/POZ_dom"/>
</dbReference>
<dbReference type="Gene3D" id="3.30.710.10">
    <property type="entry name" value="Potassium Channel Kv1.1, Chain A"/>
    <property type="match status" value="1"/>
</dbReference>
<accession>A0A7I8V6A2</accession>
<evidence type="ECO:0000259" key="1">
    <source>
        <dbReference type="PROSITE" id="PS50097"/>
    </source>
</evidence>
<dbReference type="InterPro" id="IPR015943">
    <property type="entry name" value="WD40/YVTN_repeat-like_dom_sf"/>
</dbReference>
<dbReference type="SUPFAM" id="SSF54695">
    <property type="entry name" value="POZ domain"/>
    <property type="match status" value="1"/>
</dbReference>
<dbReference type="InterPro" id="IPR011333">
    <property type="entry name" value="SKP1/BTB/POZ_sf"/>
</dbReference>
<evidence type="ECO:0000313" key="3">
    <source>
        <dbReference type="Proteomes" id="UP000549394"/>
    </source>
</evidence>
<proteinExistence type="predicted"/>
<comment type="caution">
    <text evidence="2">The sequence shown here is derived from an EMBL/GenBank/DDBJ whole genome shotgun (WGS) entry which is preliminary data.</text>
</comment>
<dbReference type="Proteomes" id="UP000549394">
    <property type="component" value="Unassembled WGS sequence"/>
</dbReference>
<name>A0A7I8V6A2_9ANNE</name>
<dbReference type="InterPro" id="IPR003131">
    <property type="entry name" value="T1-type_BTB"/>
</dbReference>
<dbReference type="PANTHER" id="PTHR15859:SF1">
    <property type="entry name" value="BTB DOMAIN-CONTAINING PROTEIN"/>
    <property type="match status" value="1"/>
</dbReference>
<gene>
    <name evidence="2" type="ORF">DGYR_LOCUS138</name>
</gene>
<feature type="domain" description="BTB" evidence="1">
    <location>
        <begin position="16"/>
        <end position="85"/>
    </location>
</feature>
<dbReference type="InterPro" id="IPR001680">
    <property type="entry name" value="WD40_rpt"/>
</dbReference>
<organism evidence="2 3">
    <name type="scientific">Dimorphilus gyrociliatus</name>
    <dbReference type="NCBI Taxonomy" id="2664684"/>
    <lineage>
        <taxon>Eukaryota</taxon>
        <taxon>Metazoa</taxon>
        <taxon>Spiralia</taxon>
        <taxon>Lophotrochozoa</taxon>
        <taxon>Annelida</taxon>
        <taxon>Polychaeta</taxon>
        <taxon>Polychaeta incertae sedis</taxon>
        <taxon>Dinophilidae</taxon>
        <taxon>Dimorphilus</taxon>
    </lineage>
</organism>
<dbReference type="PROSITE" id="PS50097">
    <property type="entry name" value="BTB"/>
    <property type="match status" value="1"/>
</dbReference>
<dbReference type="Gene3D" id="2.130.10.10">
    <property type="entry name" value="YVTN repeat-like/Quinoprotein amine dehydrogenase"/>
    <property type="match status" value="2"/>
</dbReference>
<evidence type="ECO:0000313" key="2">
    <source>
        <dbReference type="EMBL" id="CAD5110777.1"/>
    </source>
</evidence>
<dbReference type="EMBL" id="CAJFCJ010000001">
    <property type="protein sequence ID" value="CAD5110777.1"/>
    <property type="molecule type" value="Genomic_DNA"/>
</dbReference>
<dbReference type="OrthoDB" id="6077599at2759"/>
<dbReference type="PANTHER" id="PTHR15859">
    <property type="entry name" value="SETA BINDING PROTEIN 1"/>
    <property type="match status" value="1"/>
</dbReference>
<dbReference type="InterPro" id="IPR036322">
    <property type="entry name" value="WD40_repeat_dom_sf"/>
</dbReference>
<sequence length="578" mass="64002">MDATTAGTPVSDGPNNIVKLNVGGGRFTTSRETLTWIPDTFFTSLLSGRLNSIVDENGAYFIDRDPDLFKVILHFLRTRHLQLSNDTSPAMIDALQVEADFFGVTPLVKRLKACRLLTEDSCGGVHFVSSLPPPEVTEAVEEKTVTVIKAQHNWLVAGYACKRLSLYRIKTPQIWLPVWTSEQLETVVDEVALIIRQSRSLLCANTPRDCIKIWSFFLNGQVQEIDVLKLGANVTSLLVGFDESLVAIAKTGEIGVWQSTFSRPWTVCKVVTPIFSFAFAPNLILLLGCSDGVIRAIDLHKLPIKYINNSMADLLVTDWYIDPNRSKITAVSIHLPHCKPHSYHNKWFEVAYGTANGSIHILVQYPETKAATNGPALVQTILVHTSPVISLHLSDLNLFSICSQYGHVRTFQVKRELGLMATQPHPPTKPVASFRILCLDDNVDEWQMKVHGSENLVFAHKLVPNCSEVYIRNALNGKCITRLDAVDGSAVTDLLVHDAPNNLGRYIITGHNSGSLQVWDFAAALEMAKTESCKGPDISRLVRHLSGCDLNRGMNTPTVTPWPSNASIKSSSIGKYWH</sequence>
<dbReference type="AlphaFoldDB" id="A0A7I8V6A2"/>
<protein>
    <submittedName>
        <fullName evidence="2">DgyrCDS143</fullName>
    </submittedName>
</protein>
<dbReference type="Pfam" id="PF02214">
    <property type="entry name" value="BTB_2"/>
    <property type="match status" value="1"/>
</dbReference>
<dbReference type="SMART" id="SM00320">
    <property type="entry name" value="WD40"/>
    <property type="match status" value="3"/>
</dbReference>
<dbReference type="SUPFAM" id="SSF50978">
    <property type="entry name" value="WD40 repeat-like"/>
    <property type="match status" value="1"/>
</dbReference>
<keyword evidence="3" id="KW-1185">Reference proteome</keyword>
<dbReference type="GO" id="GO:0051260">
    <property type="term" value="P:protein homooligomerization"/>
    <property type="evidence" value="ECO:0007669"/>
    <property type="project" value="InterPro"/>
</dbReference>
<reference evidence="2 3" key="1">
    <citation type="submission" date="2020-08" db="EMBL/GenBank/DDBJ databases">
        <authorList>
            <person name="Hejnol A."/>
        </authorList>
    </citation>
    <scope>NUCLEOTIDE SEQUENCE [LARGE SCALE GENOMIC DNA]</scope>
</reference>
<dbReference type="InterPro" id="IPR047876">
    <property type="entry name" value="SHKBP1/KCTD3"/>
</dbReference>
<dbReference type="SMART" id="SM00225">
    <property type="entry name" value="BTB"/>
    <property type="match status" value="1"/>
</dbReference>